<evidence type="ECO:0000313" key="3">
    <source>
        <dbReference type="Proteomes" id="UP001631957"/>
    </source>
</evidence>
<name>A0ABW9I746_9ACTN</name>
<dbReference type="Pfam" id="PF03007">
    <property type="entry name" value="WS_DGAT_cat"/>
    <property type="match status" value="1"/>
</dbReference>
<dbReference type="InterPro" id="IPR004255">
    <property type="entry name" value="O-acyltransferase_WSD1_N"/>
</dbReference>
<comment type="caution">
    <text evidence="2">The sequence shown here is derived from an EMBL/GenBank/DDBJ whole genome shotgun (WGS) entry which is preliminary data.</text>
</comment>
<dbReference type="Proteomes" id="UP001631957">
    <property type="component" value="Unassembled WGS sequence"/>
</dbReference>
<dbReference type="RefSeq" id="WP_409123558.1">
    <property type="nucleotide sequence ID" value="NZ_JBJVNI010000031.1"/>
</dbReference>
<keyword evidence="3" id="KW-1185">Reference proteome</keyword>
<organism evidence="2 3">
    <name type="scientific">Streptomyces niveiscabiei</name>
    <dbReference type="NCBI Taxonomy" id="164115"/>
    <lineage>
        <taxon>Bacteria</taxon>
        <taxon>Bacillati</taxon>
        <taxon>Actinomycetota</taxon>
        <taxon>Actinomycetes</taxon>
        <taxon>Kitasatosporales</taxon>
        <taxon>Streptomycetaceae</taxon>
        <taxon>Streptomyces</taxon>
    </lineage>
</organism>
<gene>
    <name evidence="2" type="ORF">ACKI18_41040</name>
</gene>
<proteinExistence type="predicted"/>
<reference evidence="2 3" key="1">
    <citation type="submission" date="2024-12" db="EMBL/GenBank/DDBJ databases">
        <title>Forecasting of Potato common scab and diversities of Pathogenic streptomyces spp. in china.</title>
        <authorList>
            <person name="Handique U."/>
            <person name="Wu J."/>
        </authorList>
    </citation>
    <scope>NUCLEOTIDE SEQUENCE [LARGE SCALE GENOMIC DNA]</scope>
    <source>
        <strain evidence="2 3">ZRIMU1530</strain>
    </source>
</reference>
<dbReference type="SUPFAM" id="SSF52777">
    <property type="entry name" value="CoA-dependent acyltransferases"/>
    <property type="match status" value="1"/>
</dbReference>
<accession>A0ABW9I746</accession>
<feature type="domain" description="O-acyltransferase WSD1-like N-terminal" evidence="1">
    <location>
        <begin position="56"/>
        <end position="154"/>
    </location>
</feature>
<evidence type="ECO:0000313" key="2">
    <source>
        <dbReference type="EMBL" id="MFM9615057.1"/>
    </source>
</evidence>
<evidence type="ECO:0000259" key="1">
    <source>
        <dbReference type="Pfam" id="PF03007"/>
    </source>
</evidence>
<protein>
    <submittedName>
        <fullName evidence="2">Wax ester/triacylglycerol synthase domain-containing protein</fullName>
    </submittedName>
</protein>
<sequence>MTQPLSTRDRLILEIAAHGPDPRLHLGALLTFPGTPPTPRQLADHVRGRLPELTFRTDHERRHWITDPGFDPRAHIHTLTVPGDLLQDPTPALNAVLDLPLDPARPLWGLWICAPATGDGFALAYRAHHAFQDGRAVAETVDRLFGPDTAHRGTGTVTGTAKAAALLKDLLPTPRRRPTPWPPAEHLTGDTRRAVLGSYDLRRLHPVVRATRAGLSHLTLAALTGALRAWHPDTWRDATAPLKATFAVSVRAADDPHRLLGNRGAVAVLPLPCHDPSPAAQLAALRAEASPARLAELAGRHTLLFDRMPYWCARLGLSRTIDPRRVPLALADVRLRTEPAWQGRRARAAYLVPPSVPGQPLFVAWTVHRGHLRVTFLADTGVPGLDALPGHLDDALTALTEETPCP</sequence>
<dbReference type="EMBL" id="JBJVNI010000031">
    <property type="protein sequence ID" value="MFM9615057.1"/>
    <property type="molecule type" value="Genomic_DNA"/>
</dbReference>